<dbReference type="Gene3D" id="1.20.120.160">
    <property type="entry name" value="HPT domain"/>
    <property type="match status" value="1"/>
</dbReference>
<dbReference type="AlphaFoldDB" id="A0A366KMR6"/>
<dbReference type="GO" id="GO:0004672">
    <property type="term" value="F:protein kinase activity"/>
    <property type="evidence" value="ECO:0007669"/>
    <property type="project" value="UniProtKB-ARBA"/>
</dbReference>
<sequence length="124" mass="14294">MADSFEKRPLDFSYLIDMVGNEPLFLIELIDTFLVQIPAFITEIDKALIAGNRVKISNYAHKIKPTFTYIGRNDIKDFVHQIENQVKNDFSIKQISLDVEKLKLILAEVLLQLEQEKLRLSASL</sequence>
<dbReference type="Proteomes" id="UP000252081">
    <property type="component" value="Unassembled WGS sequence"/>
</dbReference>
<keyword evidence="4" id="KW-1185">Reference proteome</keyword>
<dbReference type="InterPro" id="IPR008207">
    <property type="entry name" value="Sig_transdc_His_kin_Hpt_dom"/>
</dbReference>
<accession>A0A366KMR6</accession>
<protein>
    <submittedName>
        <fullName evidence="3">Hpt domain-containing protein</fullName>
    </submittedName>
</protein>
<evidence type="ECO:0000256" key="1">
    <source>
        <dbReference type="PROSITE-ProRule" id="PRU00110"/>
    </source>
</evidence>
<dbReference type="InterPro" id="IPR036641">
    <property type="entry name" value="HPT_dom_sf"/>
</dbReference>
<dbReference type="GO" id="GO:0000160">
    <property type="term" value="P:phosphorelay signal transduction system"/>
    <property type="evidence" value="ECO:0007669"/>
    <property type="project" value="InterPro"/>
</dbReference>
<dbReference type="Pfam" id="PF01627">
    <property type="entry name" value="Hpt"/>
    <property type="match status" value="1"/>
</dbReference>
<proteinExistence type="predicted"/>
<dbReference type="OrthoDB" id="982275at2"/>
<feature type="domain" description="HPt" evidence="2">
    <location>
        <begin position="22"/>
        <end position="123"/>
    </location>
</feature>
<dbReference type="SUPFAM" id="SSF47226">
    <property type="entry name" value="Histidine-containing phosphotransfer domain, HPT domain"/>
    <property type="match status" value="1"/>
</dbReference>
<keyword evidence="1" id="KW-0597">Phosphoprotein</keyword>
<evidence type="ECO:0000313" key="3">
    <source>
        <dbReference type="EMBL" id="RBQ02981.1"/>
    </source>
</evidence>
<name>A0A366KMR6_9SPHI</name>
<dbReference type="RefSeq" id="WP_113951390.1">
    <property type="nucleotide sequence ID" value="NZ_QNQU01000027.1"/>
</dbReference>
<evidence type="ECO:0000259" key="2">
    <source>
        <dbReference type="PROSITE" id="PS50894"/>
    </source>
</evidence>
<organism evidence="3 4">
    <name type="scientific">Pedobacter miscanthi</name>
    <dbReference type="NCBI Taxonomy" id="2259170"/>
    <lineage>
        <taxon>Bacteria</taxon>
        <taxon>Pseudomonadati</taxon>
        <taxon>Bacteroidota</taxon>
        <taxon>Sphingobacteriia</taxon>
        <taxon>Sphingobacteriales</taxon>
        <taxon>Sphingobacteriaceae</taxon>
        <taxon>Pedobacter</taxon>
    </lineage>
</organism>
<dbReference type="EMBL" id="QNQU01000027">
    <property type="protein sequence ID" value="RBQ02981.1"/>
    <property type="molecule type" value="Genomic_DNA"/>
</dbReference>
<gene>
    <name evidence="3" type="ORF">DRW42_23880</name>
</gene>
<dbReference type="PROSITE" id="PS50894">
    <property type="entry name" value="HPT"/>
    <property type="match status" value="1"/>
</dbReference>
<feature type="modified residue" description="Phosphohistidine" evidence="1">
    <location>
        <position position="61"/>
    </location>
</feature>
<evidence type="ECO:0000313" key="4">
    <source>
        <dbReference type="Proteomes" id="UP000252081"/>
    </source>
</evidence>
<reference evidence="3 4" key="1">
    <citation type="submission" date="2018-07" db="EMBL/GenBank/DDBJ databases">
        <title>A draft genome of a endophytic bacteria, a new species of Pedobacter.</title>
        <authorList>
            <person name="Zhang Z.D."/>
            <person name="Chen Z.J."/>
        </authorList>
    </citation>
    <scope>NUCLEOTIDE SEQUENCE [LARGE SCALE GENOMIC DNA]</scope>
    <source>
        <strain evidence="3 4">RS10</strain>
    </source>
</reference>
<comment type="caution">
    <text evidence="3">The sequence shown here is derived from an EMBL/GenBank/DDBJ whole genome shotgun (WGS) entry which is preliminary data.</text>
</comment>